<dbReference type="RefSeq" id="WP_078498116.1">
    <property type="nucleotide sequence ID" value="NZ_MSZX01000003.1"/>
</dbReference>
<dbReference type="Pfam" id="PF00269">
    <property type="entry name" value="SASP"/>
    <property type="match status" value="1"/>
</dbReference>
<keyword evidence="4" id="KW-1185">Reference proteome</keyword>
<keyword evidence="2" id="KW-0238">DNA-binding</keyword>
<comment type="caution">
    <text evidence="3">The sequence shown here is derived from an EMBL/GenBank/DDBJ whole genome shotgun (WGS) entry which is preliminary data.</text>
</comment>
<dbReference type="OrthoDB" id="1683773at2"/>
<proteinExistence type="inferred from homology"/>
<gene>
    <name evidence="3" type="ORF">BVG16_08430</name>
</gene>
<dbReference type="GO" id="GO:0016787">
    <property type="term" value="F:hydrolase activity"/>
    <property type="evidence" value="ECO:0007669"/>
    <property type="project" value="UniProtKB-KW"/>
</dbReference>
<dbReference type="GO" id="GO:0006265">
    <property type="term" value="P:DNA topological change"/>
    <property type="evidence" value="ECO:0007669"/>
    <property type="project" value="InterPro"/>
</dbReference>
<dbReference type="EMBL" id="MSZX01000003">
    <property type="protein sequence ID" value="OPA79116.1"/>
    <property type="molecule type" value="Genomic_DNA"/>
</dbReference>
<dbReference type="PROSITE" id="PS00304">
    <property type="entry name" value="SASP_1"/>
    <property type="match status" value="1"/>
</dbReference>
<dbReference type="InterPro" id="IPR038300">
    <property type="entry name" value="SASP_sf_alpha/beta"/>
</dbReference>
<dbReference type="InterPro" id="IPR018126">
    <property type="entry name" value="SASP_alpha/beta-type_CS"/>
</dbReference>
<organism evidence="3 4">
    <name type="scientific">Paenibacillus selenitireducens</name>
    <dbReference type="NCBI Taxonomy" id="1324314"/>
    <lineage>
        <taxon>Bacteria</taxon>
        <taxon>Bacillati</taxon>
        <taxon>Bacillota</taxon>
        <taxon>Bacilli</taxon>
        <taxon>Bacillales</taxon>
        <taxon>Paenibacillaceae</taxon>
        <taxon>Paenibacillus</taxon>
    </lineage>
</organism>
<sequence>MSRRNRKYAVPGVNRGMQMFKAEVMRREGYNVNPDRPDDVKYEVAKELGVPLQQGDNGDLSTGSAGKVGGKIGGSMVREMIRLAQQQLVDRERE</sequence>
<accession>A0A1T2XHD7</accession>
<evidence type="ECO:0000256" key="2">
    <source>
        <dbReference type="ARBA" id="ARBA00023125"/>
    </source>
</evidence>
<dbReference type="AlphaFoldDB" id="A0A1T2XHD7"/>
<evidence type="ECO:0000256" key="1">
    <source>
        <dbReference type="ARBA" id="ARBA00005442"/>
    </source>
</evidence>
<keyword evidence="3" id="KW-0378">Hydrolase</keyword>
<dbReference type="Gene3D" id="6.10.10.80">
    <property type="entry name" value="Small, acid-soluble spore protein, alpha/beta type-like"/>
    <property type="match status" value="1"/>
</dbReference>
<dbReference type="InterPro" id="IPR001448">
    <property type="entry name" value="SASP_alpha/beta-type"/>
</dbReference>
<name>A0A1T2XHD7_9BACL</name>
<dbReference type="GO" id="GO:0003690">
    <property type="term" value="F:double-stranded DNA binding"/>
    <property type="evidence" value="ECO:0007669"/>
    <property type="project" value="InterPro"/>
</dbReference>
<dbReference type="STRING" id="1324314.BVG16_08430"/>
<reference evidence="3 4" key="1">
    <citation type="submission" date="2017-01" db="EMBL/GenBank/DDBJ databases">
        <title>Genome analysis of Paenibacillus selenitrireducens ES3-24.</title>
        <authorList>
            <person name="Xu D."/>
            <person name="Yao R."/>
            <person name="Zheng S."/>
        </authorList>
    </citation>
    <scope>NUCLEOTIDE SEQUENCE [LARGE SCALE GENOMIC DNA]</scope>
    <source>
        <strain evidence="3 4">ES3-24</strain>
    </source>
</reference>
<evidence type="ECO:0000313" key="3">
    <source>
        <dbReference type="EMBL" id="OPA79116.1"/>
    </source>
</evidence>
<protein>
    <submittedName>
        <fullName evidence="3">Alpha/beta hydrolase</fullName>
    </submittedName>
</protein>
<dbReference type="Proteomes" id="UP000190188">
    <property type="component" value="Unassembled WGS sequence"/>
</dbReference>
<comment type="similarity">
    <text evidence="1">Belongs to the alpha/beta-type SASP family.</text>
</comment>
<evidence type="ECO:0000313" key="4">
    <source>
        <dbReference type="Proteomes" id="UP000190188"/>
    </source>
</evidence>